<feature type="region of interest" description="Disordered" evidence="1">
    <location>
        <begin position="535"/>
        <end position="726"/>
    </location>
</feature>
<feature type="compositionally biased region" description="Low complexity" evidence="1">
    <location>
        <begin position="400"/>
        <end position="411"/>
    </location>
</feature>
<dbReference type="AlphaFoldDB" id="A0A6G1JF90"/>
<evidence type="ECO:0000256" key="1">
    <source>
        <dbReference type="SAM" id="MobiDB-lite"/>
    </source>
</evidence>
<evidence type="ECO:0000313" key="2">
    <source>
        <dbReference type="EMBL" id="KAF2688890.1"/>
    </source>
</evidence>
<organism evidence="2 3">
    <name type="scientific">Lentithecium fluviatile CBS 122367</name>
    <dbReference type="NCBI Taxonomy" id="1168545"/>
    <lineage>
        <taxon>Eukaryota</taxon>
        <taxon>Fungi</taxon>
        <taxon>Dikarya</taxon>
        <taxon>Ascomycota</taxon>
        <taxon>Pezizomycotina</taxon>
        <taxon>Dothideomycetes</taxon>
        <taxon>Pleosporomycetidae</taxon>
        <taxon>Pleosporales</taxon>
        <taxon>Massarineae</taxon>
        <taxon>Lentitheciaceae</taxon>
        <taxon>Lentithecium</taxon>
    </lineage>
</organism>
<sequence>MRPLRVLCETCQMMESFHGPCLSGPLHPKTPPRGIPRSADDSAYRSSSPESVKTAFRIPTSRKGAEESDVSSPMRKPEPQPMISSSERPLHKQEDRGSSPASVKTAIRVPVAGKGSNGSFASGAVPESDSKSMQASLARPLHKHNGSSEIPKPVISKKEGTANRVIPPLKYDFGPTIPETGTSEKGNEKTAMSSAVPRSEPKSTQASSDKPLSRPDASPAMPRPANPGNGGAADRVVPPSKCDSAPPAPKGGTSTNEKTAASSAAPKPASKPMLTSSVRPPPPERASPPKTSKPVTSETERDGNTTAVASLHMPKNAPSPAMSKSATTGREREGNDAAVAPLQVSKPAATPTSSSSQGPPESCAEPGTGVMKLGPSRPSRRDSLAASPTARIKSLASQERSSASANTRASTVQPKGTFTATKDQHMPKKPDGSNHVVRSPPPKVSASNNDDKLASLIGPKYVSRQEKTLAPANRQTSAVQSKGLLTVKKDHRVPGKSERSDKASTTSVPGLPASSYDDKLARLLGLEYLSSLERNAVSAKPQASSAQAKERSGAEKSDRATAAQGISDDTAKGVQADPIQRSPNSKIEAPRLISSVPLTIARKPVPSSSASSNKSLRVSSTSPNKPLPILSAPTEQPPLPPLPPPQKRQPQYQLPPSTPANPIIPSADFRNSAFKPSRPALQPQRSSPRVNQRTGTPQLLKSRTDPCPTCGCSSPKSGHRAESIKSRGSMYLKDAWEKVQGRR</sequence>
<reference evidence="2" key="1">
    <citation type="journal article" date="2020" name="Stud. Mycol.">
        <title>101 Dothideomycetes genomes: a test case for predicting lifestyles and emergence of pathogens.</title>
        <authorList>
            <person name="Haridas S."/>
            <person name="Albert R."/>
            <person name="Binder M."/>
            <person name="Bloem J."/>
            <person name="Labutti K."/>
            <person name="Salamov A."/>
            <person name="Andreopoulos B."/>
            <person name="Baker S."/>
            <person name="Barry K."/>
            <person name="Bills G."/>
            <person name="Bluhm B."/>
            <person name="Cannon C."/>
            <person name="Castanera R."/>
            <person name="Culley D."/>
            <person name="Daum C."/>
            <person name="Ezra D."/>
            <person name="Gonzalez J."/>
            <person name="Henrissat B."/>
            <person name="Kuo A."/>
            <person name="Liang C."/>
            <person name="Lipzen A."/>
            <person name="Lutzoni F."/>
            <person name="Magnuson J."/>
            <person name="Mondo S."/>
            <person name="Nolan M."/>
            <person name="Ohm R."/>
            <person name="Pangilinan J."/>
            <person name="Park H.-J."/>
            <person name="Ramirez L."/>
            <person name="Alfaro M."/>
            <person name="Sun H."/>
            <person name="Tritt A."/>
            <person name="Yoshinaga Y."/>
            <person name="Zwiers L.-H."/>
            <person name="Turgeon B."/>
            <person name="Goodwin S."/>
            <person name="Spatafora J."/>
            <person name="Crous P."/>
            <person name="Grigoriev I."/>
        </authorList>
    </citation>
    <scope>NUCLEOTIDE SEQUENCE</scope>
    <source>
        <strain evidence="2">CBS 122367</strain>
    </source>
</reference>
<protein>
    <submittedName>
        <fullName evidence="2">Uncharacterized protein</fullName>
    </submittedName>
</protein>
<feature type="compositionally biased region" description="Low complexity" evidence="1">
    <location>
        <begin position="536"/>
        <end position="547"/>
    </location>
</feature>
<feature type="compositionally biased region" description="Polar residues" evidence="1">
    <location>
        <begin position="412"/>
        <end position="421"/>
    </location>
</feature>
<feature type="compositionally biased region" description="Basic and acidic residues" evidence="1">
    <location>
        <begin position="422"/>
        <end position="432"/>
    </location>
</feature>
<dbReference type="Proteomes" id="UP000799291">
    <property type="component" value="Unassembled WGS sequence"/>
</dbReference>
<name>A0A6G1JF90_9PLEO</name>
<gene>
    <name evidence="2" type="ORF">K458DRAFT_465526</name>
</gene>
<feature type="compositionally biased region" description="Basic and acidic residues" evidence="1">
    <location>
        <begin position="492"/>
        <end position="502"/>
    </location>
</feature>
<feature type="compositionally biased region" description="Basic and acidic residues" evidence="1">
    <location>
        <begin position="548"/>
        <end position="559"/>
    </location>
</feature>
<feature type="compositionally biased region" description="Low complexity" evidence="1">
    <location>
        <begin position="601"/>
        <end position="620"/>
    </location>
</feature>
<feature type="compositionally biased region" description="Polar residues" evidence="1">
    <location>
        <begin position="683"/>
        <end position="701"/>
    </location>
</feature>
<evidence type="ECO:0000313" key="3">
    <source>
        <dbReference type="Proteomes" id="UP000799291"/>
    </source>
</evidence>
<feature type="compositionally biased region" description="Low complexity" evidence="1">
    <location>
        <begin position="258"/>
        <end position="278"/>
    </location>
</feature>
<feature type="compositionally biased region" description="Basic and acidic residues" evidence="1">
    <location>
        <begin position="88"/>
        <end position="97"/>
    </location>
</feature>
<feature type="compositionally biased region" description="Pro residues" evidence="1">
    <location>
        <begin position="635"/>
        <end position="647"/>
    </location>
</feature>
<keyword evidence="3" id="KW-1185">Reference proteome</keyword>
<proteinExistence type="predicted"/>
<feature type="region of interest" description="Disordered" evidence="1">
    <location>
        <begin position="18"/>
        <end position="516"/>
    </location>
</feature>
<dbReference type="EMBL" id="MU005573">
    <property type="protein sequence ID" value="KAF2688890.1"/>
    <property type="molecule type" value="Genomic_DNA"/>
</dbReference>
<accession>A0A6G1JF90</accession>
<feature type="compositionally biased region" description="Low complexity" evidence="1">
    <location>
        <begin position="347"/>
        <end position="356"/>
    </location>
</feature>